<dbReference type="SUPFAM" id="SSF56112">
    <property type="entry name" value="Protein kinase-like (PK-like)"/>
    <property type="match status" value="1"/>
</dbReference>
<protein>
    <recommendedName>
        <fullName evidence="7">Protein kinase domain-containing protein</fullName>
    </recommendedName>
</protein>
<feature type="compositionally biased region" description="Basic and acidic residues" evidence="6">
    <location>
        <begin position="41"/>
        <end position="50"/>
    </location>
</feature>
<dbReference type="InterPro" id="IPR000719">
    <property type="entry name" value="Prot_kinase_dom"/>
</dbReference>
<dbReference type="Gene3D" id="1.10.510.10">
    <property type="entry name" value="Transferase(Phosphotransferase) domain 1"/>
    <property type="match status" value="1"/>
</dbReference>
<evidence type="ECO:0000256" key="4">
    <source>
        <dbReference type="ARBA" id="ARBA00022840"/>
    </source>
</evidence>
<feature type="region of interest" description="Disordered" evidence="6">
    <location>
        <begin position="306"/>
        <end position="341"/>
    </location>
</feature>
<feature type="compositionally biased region" description="Basic residues" evidence="6">
    <location>
        <begin position="320"/>
        <end position="341"/>
    </location>
</feature>
<keyword evidence="4 5" id="KW-0067">ATP-binding</keyword>
<evidence type="ECO:0000259" key="7">
    <source>
        <dbReference type="PROSITE" id="PS50011"/>
    </source>
</evidence>
<accession>A0ABP8DNW6</accession>
<keyword evidence="2 5" id="KW-0547">Nucleotide-binding</keyword>
<dbReference type="CDD" id="cd14014">
    <property type="entry name" value="STKc_PknB_like"/>
    <property type="match status" value="1"/>
</dbReference>
<keyword evidence="9" id="KW-1185">Reference proteome</keyword>
<evidence type="ECO:0000256" key="2">
    <source>
        <dbReference type="ARBA" id="ARBA00022741"/>
    </source>
</evidence>
<proteinExistence type="predicted"/>
<dbReference type="PROSITE" id="PS00108">
    <property type="entry name" value="PROTEIN_KINASE_ST"/>
    <property type="match status" value="1"/>
</dbReference>
<keyword evidence="1" id="KW-0808">Transferase</keyword>
<reference evidence="9" key="1">
    <citation type="journal article" date="2019" name="Int. J. Syst. Evol. Microbiol.">
        <title>The Global Catalogue of Microorganisms (GCM) 10K type strain sequencing project: providing services to taxonomists for standard genome sequencing and annotation.</title>
        <authorList>
            <consortium name="The Broad Institute Genomics Platform"/>
            <consortium name="The Broad Institute Genome Sequencing Center for Infectious Disease"/>
            <person name="Wu L."/>
            <person name="Ma J."/>
        </authorList>
    </citation>
    <scope>NUCLEOTIDE SEQUENCE [LARGE SCALE GENOMIC DNA]</scope>
    <source>
        <strain evidence="9">JCM 17441</strain>
    </source>
</reference>
<dbReference type="SMART" id="SM00220">
    <property type="entry name" value="S_TKc"/>
    <property type="match status" value="1"/>
</dbReference>
<feature type="binding site" evidence="5">
    <location>
        <position position="91"/>
    </location>
    <ligand>
        <name>ATP</name>
        <dbReference type="ChEBI" id="CHEBI:30616"/>
    </ligand>
</feature>
<dbReference type="Proteomes" id="UP001500620">
    <property type="component" value="Unassembled WGS sequence"/>
</dbReference>
<feature type="region of interest" description="Disordered" evidence="6">
    <location>
        <begin position="14"/>
        <end position="57"/>
    </location>
</feature>
<evidence type="ECO:0000313" key="8">
    <source>
        <dbReference type="EMBL" id="GAA4260694.1"/>
    </source>
</evidence>
<dbReference type="Pfam" id="PF00069">
    <property type="entry name" value="Pkinase"/>
    <property type="match status" value="1"/>
</dbReference>
<feature type="domain" description="Protein kinase" evidence="7">
    <location>
        <begin position="63"/>
        <end position="314"/>
    </location>
</feature>
<gene>
    <name evidence="8" type="ORF">GCM10022255_090320</name>
</gene>
<sequence length="341" mass="36389">MTVLAAPATIITTITHAAEPTRPDVSHGGHRPPGSSGSASPDRERIDNTRPLRGTDPVSVDGYRLVSRLGSGGMADVFLAVAPTGRPVALKLLRAGAGAREACRREFRLASMVGAACTAPTLGHGVSAAGAYLVTAYLPGYRCATTLAGRPTPTGQLWRFGSAMAHTLAAVHARGVVHCDVKPSNLLVRGHDVRIIDFGIARYVGERYGGGVVHCSRGWAAPEQLWITPATPAVDVFAWGCLLAQLSSGVHPFAGQSEQEWILRIRSAQPDLFGLPPGLDEVIRATLARDPRDRPTAHELTMICRAHGDGHPRPVQPPRTKPRPHHGALPRTLRRSRRRSG</sequence>
<dbReference type="InterPro" id="IPR008271">
    <property type="entry name" value="Ser/Thr_kinase_AS"/>
</dbReference>
<comment type="caution">
    <text evidence="8">The sequence shown here is derived from an EMBL/GenBank/DDBJ whole genome shotgun (WGS) entry which is preliminary data.</text>
</comment>
<dbReference type="InterPro" id="IPR011009">
    <property type="entry name" value="Kinase-like_dom_sf"/>
</dbReference>
<dbReference type="EMBL" id="BAABAT010000042">
    <property type="protein sequence ID" value="GAA4260694.1"/>
    <property type="molecule type" value="Genomic_DNA"/>
</dbReference>
<evidence type="ECO:0000256" key="6">
    <source>
        <dbReference type="SAM" id="MobiDB-lite"/>
    </source>
</evidence>
<name>A0ABP8DNW6_9ACTN</name>
<evidence type="ECO:0000256" key="5">
    <source>
        <dbReference type="PROSITE-ProRule" id="PRU10141"/>
    </source>
</evidence>
<evidence type="ECO:0000313" key="9">
    <source>
        <dbReference type="Proteomes" id="UP001500620"/>
    </source>
</evidence>
<dbReference type="PANTHER" id="PTHR43289">
    <property type="entry name" value="MITOGEN-ACTIVATED PROTEIN KINASE KINASE KINASE 20-RELATED"/>
    <property type="match status" value="1"/>
</dbReference>
<dbReference type="Gene3D" id="3.30.200.20">
    <property type="entry name" value="Phosphorylase Kinase, domain 1"/>
    <property type="match status" value="1"/>
</dbReference>
<dbReference type="PANTHER" id="PTHR43289:SF34">
    <property type="entry name" value="SERINE_THREONINE-PROTEIN KINASE YBDM-RELATED"/>
    <property type="match status" value="1"/>
</dbReference>
<dbReference type="PROSITE" id="PS00107">
    <property type="entry name" value="PROTEIN_KINASE_ATP"/>
    <property type="match status" value="1"/>
</dbReference>
<dbReference type="InterPro" id="IPR017441">
    <property type="entry name" value="Protein_kinase_ATP_BS"/>
</dbReference>
<evidence type="ECO:0000256" key="1">
    <source>
        <dbReference type="ARBA" id="ARBA00022679"/>
    </source>
</evidence>
<dbReference type="PROSITE" id="PS50011">
    <property type="entry name" value="PROTEIN_KINASE_DOM"/>
    <property type="match status" value="1"/>
</dbReference>
<organism evidence="8 9">
    <name type="scientific">Dactylosporangium darangshiense</name>
    <dbReference type="NCBI Taxonomy" id="579108"/>
    <lineage>
        <taxon>Bacteria</taxon>
        <taxon>Bacillati</taxon>
        <taxon>Actinomycetota</taxon>
        <taxon>Actinomycetes</taxon>
        <taxon>Micromonosporales</taxon>
        <taxon>Micromonosporaceae</taxon>
        <taxon>Dactylosporangium</taxon>
    </lineage>
</organism>
<evidence type="ECO:0000256" key="3">
    <source>
        <dbReference type="ARBA" id="ARBA00022777"/>
    </source>
</evidence>
<keyword evidence="3" id="KW-0418">Kinase</keyword>